<dbReference type="SUPFAM" id="SSF56176">
    <property type="entry name" value="FAD-binding/transporter-associated domain-like"/>
    <property type="match status" value="1"/>
</dbReference>
<dbReference type="Proteomes" id="UP001205748">
    <property type="component" value="Unassembled WGS sequence"/>
</dbReference>
<dbReference type="GO" id="GO:0071949">
    <property type="term" value="F:FAD binding"/>
    <property type="evidence" value="ECO:0007669"/>
    <property type="project" value="InterPro"/>
</dbReference>
<dbReference type="Gene3D" id="3.30.465.10">
    <property type="match status" value="1"/>
</dbReference>
<dbReference type="InterPro" id="IPR036318">
    <property type="entry name" value="FAD-bd_PCMH-like_sf"/>
</dbReference>
<keyword evidence="6" id="KW-1185">Reference proteome</keyword>
<dbReference type="RefSeq" id="WP_257532516.1">
    <property type="nucleotide sequence ID" value="NZ_JANKAS010000013.1"/>
</dbReference>
<dbReference type="AlphaFoldDB" id="A0AAE3HGL8"/>
<dbReference type="Gene3D" id="3.30.390.50">
    <property type="entry name" value="CO dehydrogenase flavoprotein, C-terminal domain"/>
    <property type="match status" value="1"/>
</dbReference>
<dbReference type="PANTHER" id="PTHR42659">
    <property type="entry name" value="XANTHINE DEHYDROGENASE SUBUNIT C-RELATED"/>
    <property type="match status" value="1"/>
</dbReference>
<keyword evidence="3" id="KW-0560">Oxidoreductase</keyword>
<dbReference type="GO" id="GO:0016491">
    <property type="term" value="F:oxidoreductase activity"/>
    <property type="evidence" value="ECO:0007669"/>
    <property type="project" value="UniProtKB-KW"/>
</dbReference>
<dbReference type="SUPFAM" id="SSF55447">
    <property type="entry name" value="CO dehydrogenase flavoprotein C-terminal domain-like"/>
    <property type="match status" value="1"/>
</dbReference>
<organism evidence="5 6">
    <name type="scientific">Irregularibacter muris</name>
    <dbReference type="NCBI Taxonomy" id="1796619"/>
    <lineage>
        <taxon>Bacteria</taxon>
        <taxon>Bacillati</taxon>
        <taxon>Bacillota</taxon>
        <taxon>Clostridia</taxon>
        <taxon>Eubacteriales</taxon>
        <taxon>Eubacteriaceae</taxon>
        <taxon>Irregularibacter</taxon>
    </lineage>
</organism>
<protein>
    <submittedName>
        <fullName evidence="5">Xanthine dehydrogenase family protein subunit M</fullName>
    </submittedName>
</protein>
<evidence type="ECO:0000313" key="5">
    <source>
        <dbReference type="EMBL" id="MCR1899801.1"/>
    </source>
</evidence>
<evidence type="ECO:0000256" key="1">
    <source>
        <dbReference type="ARBA" id="ARBA00022630"/>
    </source>
</evidence>
<keyword evidence="2" id="KW-0274">FAD</keyword>
<keyword evidence="1" id="KW-0285">Flavoprotein</keyword>
<dbReference type="InterPro" id="IPR005107">
    <property type="entry name" value="CO_DH_flav_C"/>
</dbReference>
<sequence length="289" mass="31266">MYLQDFKYYSPDSVMEVCQLLSKFGDSAKAYCGGTDILPKMKNGLLEPEVLISLKNIADLKKIEYVEGKGVVIGGACTHNDLVFSKLLEKRYSAVSKAAETMAANQIRHMGTVAGNIASAVPSADIPPILITLNASLTLVGTQGERTLPLEEVFIGPGKTVLANDEIITEIIIPDQKYTGSGYYKFALRKSGALAVVGVAATINVEEDMIKDVKIALGAVSPTPVRAKEAEKFLIGKKISNELLEEAGSIASGECKPISDFRASAEYRTDLVRIYTKRVLEQITKKENS</sequence>
<dbReference type="Pfam" id="PF03450">
    <property type="entry name" value="CO_deh_flav_C"/>
    <property type="match status" value="1"/>
</dbReference>
<dbReference type="Pfam" id="PF00941">
    <property type="entry name" value="FAD_binding_5"/>
    <property type="match status" value="1"/>
</dbReference>
<evidence type="ECO:0000256" key="2">
    <source>
        <dbReference type="ARBA" id="ARBA00022827"/>
    </source>
</evidence>
<dbReference type="EMBL" id="JANKAS010000013">
    <property type="protein sequence ID" value="MCR1899801.1"/>
    <property type="molecule type" value="Genomic_DNA"/>
</dbReference>
<dbReference type="PROSITE" id="PS51387">
    <property type="entry name" value="FAD_PCMH"/>
    <property type="match status" value="1"/>
</dbReference>
<name>A0AAE3HGL8_9FIRM</name>
<dbReference type="InterPro" id="IPR036683">
    <property type="entry name" value="CO_DH_flav_C_dom_sf"/>
</dbReference>
<proteinExistence type="predicted"/>
<gene>
    <name evidence="5" type="ORF">NSA47_12540</name>
</gene>
<evidence type="ECO:0000313" key="6">
    <source>
        <dbReference type="Proteomes" id="UP001205748"/>
    </source>
</evidence>
<dbReference type="PANTHER" id="PTHR42659:SF2">
    <property type="entry name" value="XANTHINE DEHYDROGENASE SUBUNIT C-RELATED"/>
    <property type="match status" value="1"/>
</dbReference>
<dbReference type="Gene3D" id="3.30.43.10">
    <property type="entry name" value="Uridine Diphospho-n-acetylenolpyruvylglucosamine Reductase, domain 2"/>
    <property type="match status" value="1"/>
</dbReference>
<dbReference type="InterPro" id="IPR016166">
    <property type="entry name" value="FAD-bd_PCMH"/>
</dbReference>
<comment type="caution">
    <text evidence="5">The sequence shown here is derived from an EMBL/GenBank/DDBJ whole genome shotgun (WGS) entry which is preliminary data.</text>
</comment>
<dbReference type="InterPro" id="IPR051312">
    <property type="entry name" value="Diverse_Substr_Oxidored"/>
</dbReference>
<evidence type="ECO:0000259" key="4">
    <source>
        <dbReference type="PROSITE" id="PS51387"/>
    </source>
</evidence>
<reference evidence="5" key="1">
    <citation type="submission" date="2022-07" db="EMBL/GenBank/DDBJ databases">
        <title>Enhanced cultured diversity of the mouse gut microbiota enables custom-made synthetic communities.</title>
        <authorList>
            <person name="Afrizal A."/>
        </authorList>
    </citation>
    <scope>NUCLEOTIDE SEQUENCE</scope>
    <source>
        <strain evidence="5">DSM 28593</strain>
    </source>
</reference>
<evidence type="ECO:0000256" key="3">
    <source>
        <dbReference type="ARBA" id="ARBA00023002"/>
    </source>
</evidence>
<dbReference type="InterPro" id="IPR016169">
    <property type="entry name" value="FAD-bd_PCMH_sub2"/>
</dbReference>
<accession>A0AAE3HGL8</accession>
<feature type="domain" description="FAD-binding PCMH-type" evidence="4">
    <location>
        <begin position="1"/>
        <end position="178"/>
    </location>
</feature>
<dbReference type="SMART" id="SM01092">
    <property type="entry name" value="CO_deh_flav_C"/>
    <property type="match status" value="1"/>
</dbReference>
<dbReference type="InterPro" id="IPR016167">
    <property type="entry name" value="FAD-bd_PCMH_sub1"/>
</dbReference>
<dbReference type="InterPro" id="IPR002346">
    <property type="entry name" value="Mopterin_DH_FAD-bd"/>
</dbReference>